<dbReference type="InterPro" id="IPR044992">
    <property type="entry name" value="ChyE-like"/>
</dbReference>
<dbReference type="CDD" id="cd01741">
    <property type="entry name" value="GATase1_1"/>
    <property type="match status" value="1"/>
</dbReference>
<evidence type="ECO:0000313" key="2">
    <source>
        <dbReference type="EMBL" id="VAV96000.1"/>
    </source>
</evidence>
<dbReference type="Gene3D" id="3.40.50.880">
    <property type="match status" value="1"/>
</dbReference>
<keyword evidence="2" id="KW-0808">Transferase</keyword>
<sequence length="233" mass="25483">MRIGLLKCDHVLDQFESIAGDYQKMVSSMLQSVPGELVVFDAYAGELPTRPDTCDAYIISGSSASVYEDQQWIRDLEAFVRSVAGAAVPMFGICFGLQVMATALGGVVKRSDRGWGVGVHAMTVTETRPWMQPGESTISLIMLHQDQVVSLPDDARVVGSSDHCPNFLIEFGPGLVGVQGHPEFPPAYASALYTDRRDRLGELTDTAIDSLATPTSETVVTRWMREVFQSRVH</sequence>
<dbReference type="Pfam" id="PF00117">
    <property type="entry name" value="GATase"/>
    <property type="match status" value="1"/>
</dbReference>
<reference evidence="2" key="1">
    <citation type="submission" date="2018-06" db="EMBL/GenBank/DDBJ databases">
        <authorList>
            <person name="Zhirakovskaya E."/>
        </authorList>
    </citation>
    <scope>NUCLEOTIDE SEQUENCE</scope>
</reference>
<dbReference type="GO" id="GO:0005829">
    <property type="term" value="C:cytosol"/>
    <property type="evidence" value="ECO:0007669"/>
    <property type="project" value="TreeGrafter"/>
</dbReference>
<organism evidence="2">
    <name type="scientific">hydrothermal vent metagenome</name>
    <dbReference type="NCBI Taxonomy" id="652676"/>
    <lineage>
        <taxon>unclassified sequences</taxon>
        <taxon>metagenomes</taxon>
        <taxon>ecological metagenomes</taxon>
    </lineage>
</organism>
<dbReference type="InterPro" id="IPR029062">
    <property type="entry name" value="Class_I_gatase-like"/>
</dbReference>
<keyword evidence="2" id="KW-0315">Glutamine amidotransferase</keyword>
<gene>
    <name evidence="2" type="ORF">MNBD_ACTINO02-2285</name>
</gene>
<proteinExistence type="predicted"/>
<dbReference type="GO" id="GO:0016740">
    <property type="term" value="F:transferase activity"/>
    <property type="evidence" value="ECO:0007669"/>
    <property type="project" value="UniProtKB-KW"/>
</dbReference>
<dbReference type="EMBL" id="UOEK01000089">
    <property type="protein sequence ID" value="VAV96000.1"/>
    <property type="molecule type" value="Genomic_DNA"/>
</dbReference>
<dbReference type="InterPro" id="IPR017926">
    <property type="entry name" value="GATASE"/>
</dbReference>
<protein>
    <submittedName>
        <fullName evidence="2">Glutamine amidotransferase, class I</fullName>
    </submittedName>
</protein>
<dbReference type="PROSITE" id="PS51273">
    <property type="entry name" value="GATASE_TYPE_1"/>
    <property type="match status" value="1"/>
</dbReference>
<dbReference type="PANTHER" id="PTHR42695">
    <property type="entry name" value="GLUTAMINE AMIDOTRANSFERASE YLR126C-RELATED"/>
    <property type="match status" value="1"/>
</dbReference>
<name>A0A3B0RRF9_9ZZZZ</name>
<evidence type="ECO:0000259" key="1">
    <source>
        <dbReference type="Pfam" id="PF00117"/>
    </source>
</evidence>
<feature type="domain" description="Glutamine amidotransferase" evidence="1">
    <location>
        <begin position="51"/>
        <end position="185"/>
    </location>
</feature>
<accession>A0A3B0RRF9</accession>
<dbReference type="AlphaFoldDB" id="A0A3B0RRF9"/>
<dbReference type="SUPFAM" id="SSF52317">
    <property type="entry name" value="Class I glutamine amidotransferase-like"/>
    <property type="match status" value="1"/>
</dbReference>
<dbReference type="PANTHER" id="PTHR42695:SF5">
    <property type="entry name" value="GLUTAMINE AMIDOTRANSFERASE YLR126C-RELATED"/>
    <property type="match status" value="1"/>
</dbReference>